<proteinExistence type="predicted"/>
<feature type="domain" description="Cupin type-2" evidence="1">
    <location>
        <begin position="33"/>
        <end position="91"/>
    </location>
</feature>
<gene>
    <name evidence="2" type="ORF">GCM10023307_11930</name>
</gene>
<evidence type="ECO:0000313" key="2">
    <source>
        <dbReference type="EMBL" id="GAA4788473.1"/>
    </source>
</evidence>
<name>A0ABP9B090_9GAMM</name>
<dbReference type="RefSeq" id="WP_345302400.1">
    <property type="nucleotide sequence ID" value="NZ_BAABJE010000005.1"/>
</dbReference>
<keyword evidence="3" id="KW-1185">Reference proteome</keyword>
<dbReference type="InterPro" id="IPR014710">
    <property type="entry name" value="RmlC-like_jellyroll"/>
</dbReference>
<comment type="caution">
    <text evidence="2">The sequence shown here is derived from an EMBL/GenBank/DDBJ whole genome shotgun (WGS) entry which is preliminary data.</text>
</comment>
<organism evidence="2 3">
    <name type="scientific">Lysobacter hankyongensis</name>
    <dbReference type="NCBI Taxonomy" id="1176535"/>
    <lineage>
        <taxon>Bacteria</taxon>
        <taxon>Pseudomonadati</taxon>
        <taxon>Pseudomonadota</taxon>
        <taxon>Gammaproteobacteria</taxon>
        <taxon>Lysobacterales</taxon>
        <taxon>Lysobacteraceae</taxon>
        <taxon>Lysobacter</taxon>
    </lineage>
</organism>
<accession>A0ABP9B090</accession>
<dbReference type="InterPro" id="IPR013096">
    <property type="entry name" value="Cupin_2"/>
</dbReference>
<reference evidence="3" key="1">
    <citation type="journal article" date="2019" name="Int. J. Syst. Evol. Microbiol.">
        <title>The Global Catalogue of Microorganisms (GCM) 10K type strain sequencing project: providing services to taxonomists for standard genome sequencing and annotation.</title>
        <authorList>
            <consortium name="The Broad Institute Genomics Platform"/>
            <consortium name="The Broad Institute Genome Sequencing Center for Infectious Disease"/>
            <person name="Wu L."/>
            <person name="Ma J."/>
        </authorList>
    </citation>
    <scope>NUCLEOTIDE SEQUENCE [LARGE SCALE GENOMIC DNA]</scope>
    <source>
        <strain evidence="3">JCM 18204</strain>
    </source>
</reference>
<evidence type="ECO:0000259" key="1">
    <source>
        <dbReference type="Pfam" id="PF07883"/>
    </source>
</evidence>
<dbReference type="InterPro" id="IPR011051">
    <property type="entry name" value="RmlC_Cupin_sf"/>
</dbReference>
<dbReference type="Gene3D" id="2.60.120.10">
    <property type="entry name" value="Jelly Rolls"/>
    <property type="match status" value="1"/>
</dbReference>
<dbReference type="SUPFAM" id="SSF51182">
    <property type="entry name" value="RmlC-like cupins"/>
    <property type="match status" value="1"/>
</dbReference>
<dbReference type="EMBL" id="BAABJE010000005">
    <property type="protein sequence ID" value="GAA4788473.1"/>
    <property type="molecule type" value="Genomic_DNA"/>
</dbReference>
<sequence length="112" mass="12352">MNPLPSRLTPALAQHLGDHPRFAEVFAHHSLSVEIYAPRGHDPQTPHARDEVYVVVAGCGTFLCDGETRDFAPGELLFVPAGMEHRFLDFSDDFATWVLFYGPEGGEANAQD</sequence>
<dbReference type="Pfam" id="PF07883">
    <property type="entry name" value="Cupin_2"/>
    <property type="match status" value="1"/>
</dbReference>
<evidence type="ECO:0000313" key="3">
    <source>
        <dbReference type="Proteomes" id="UP001499959"/>
    </source>
</evidence>
<protein>
    <recommendedName>
        <fullName evidence="1">Cupin type-2 domain-containing protein</fullName>
    </recommendedName>
</protein>
<dbReference type="Proteomes" id="UP001499959">
    <property type="component" value="Unassembled WGS sequence"/>
</dbReference>